<protein>
    <recommendedName>
        <fullName evidence="7">ESX secretion-associated protein EspG</fullName>
    </recommendedName>
</protein>
<dbReference type="AlphaFoldDB" id="A0A428Y9V2"/>
<evidence type="ECO:0000256" key="3">
    <source>
        <dbReference type="ARBA" id="ARBA00022490"/>
    </source>
</evidence>
<dbReference type="InterPro" id="IPR025734">
    <property type="entry name" value="EspG"/>
</dbReference>
<dbReference type="OrthoDB" id="3681944at2"/>
<comment type="subcellular location">
    <subcellularLocation>
        <location evidence="1">Cytoplasm</location>
    </subcellularLocation>
</comment>
<organism evidence="5 6">
    <name type="scientific">Kibdelosporangium aridum</name>
    <dbReference type="NCBI Taxonomy" id="2030"/>
    <lineage>
        <taxon>Bacteria</taxon>
        <taxon>Bacillati</taxon>
        <taxon>Actinomycetota</taxon>
        <taxon>Actinomycetes</taxon>
        <taxon>Pseudonocardiales</taxon>
        <taxon>Pseudonocardiaceae</taxon>
        <taxon>Kibdelosporangium</taxon>
    </lineage>
</organism>
<evidence type="ECO:0000313" key="5">
    <source>
        <dbReference type="EMBL" id="RSM64406.1"/>
    </source>
</evidence>
<accession>A0A428Y9V2</accession>
<sequence length="297" mass="32076">MNRGVASTRIARQMGGVCMKTARSRPAGAPGPVFTISDLAFQVLWEFLGLPDMPETLTVSRHGRDQRGMVSKAWSELQRAGLADSAAPHPRLVALLNILARPRRAVGARLWLGGPVRAYAAAVGDQAAFGVHVGGYVNVHAVRPEDLARAPVSLLLEASPGPGCTVSLPNEVIADARFRSIAGPGNRARPRAPRIGSEEANWLAETIYGAGDRGEFTAAVIDHMGYSVRDDELVGFFDSPNGRYLIEEYRAADGRDWTTVEPAHGKMLVECIERTLLALEGHLMRELGQTNQPALIR</sequence>
<gene>
    <name evidence="5" type="ORF">DMH04_51455</name>
</gene>
<evidence type="ECO:0000256" key="1">
    <source>
        <dbReference type="ARBA" id="ARBA00004496"/>
    </source>
</evidence>
<comment type="caution">
    <text evidence="5">The sequence shown here is derived from an EMBL/GenBank/DDBJ whole genome shotgun (WGS) entry which is preliminary data.</text>
</comment>
<proteinExistence type="inferred from homology"/>
<dbReference type="EMBL" id="QHKI01000097">
    <property type="protein sequence ID" value="RSM64406.1"/>
    <property type="molecule type" value="Genomic_DNA"/>
</dbReference>
<keyword evidence="4" id="KW-0143">Chaperone</keyword>
<evidence type="ECO:0000256" key="2">
    <source>
        <dbReference type="ARBA" id="ARBA00006411"/>
    </source>
</evidence>
<name>A0A428Y9V2_KIBAR</name>
<evidence type="ECO:0000256" key="4">
    <source>
        <dbReference type="ARBA" id="ARBA00023186"/>
    </source>
</evidence>
<dbReference type="Proteomes" id="UP000287547">
    <property type="component" value="Unassembled WGS sequence"/>
</dbReference>
<comment type="similarity">
    <text evidence="2">Belongs to the EspG family.</text>
</comment>
<keyword evidence="3" id="KW-0963">Cytoplasm</keyword>
<dbReference type="Pfam" id="PF14011">
    <property type="entry name" value="ESX-1_EspG"/>
    <property type="match status" value="1"/>
</dbReference>
<evidence type="ECO:0008006" key="7">
    <source>
        <dbReference type="Google" id="ProtNLM"/>
    </source>
</evidence>
<evidence type="ECO:0000313" key="6">
    <source>
        <dbReference type="Proteomes" id="UP000287547"/>
    </source>
</evidence>
<reference evidence="5 6" key="1">
    <citation type="submission" date="2018-05" db="EMBL/GenBank/DDBJ databases">
        <title>Evolution of GPA BGCs.</title>
        <authorList>
            <person name="Waglechner N."/>
            <person name="Wright G.D."/>
        </authorList>
    </citation>
    <scope>NUCLEOTIDE SEQUENCE [LARGE SCALE GENOMIC DNA]</scope>
    <source>
        <strain evidence="5 6">A82846</strain>
    </source>
</reference>